<proteinExistence type="predicted"/>
<organism evidence="1 2">
    <name type="scientific">Microscilla marina ATCC 23134</name>
    <dbReference type="NCBI Taxonomy" id="313606"/>
    <lineage>
        <taxon>Bacteria</taxon>
        <taxon>Pseudomonadati</taxon>
        <taxon>Bacteroidota</taxon>
        <taxon>Cytophagia</taxon>
        <taxon>Cytophagales</taxon>
        <taxon>Microscillaceae</taxon>
        <taxon>Microscilla</taxon>
    </lineage>
</organism>
<sequence>METKLQTDHPQLAHLLRKIQATHFQLLSSLQPTTTQQIVELISQYSYLDQKSNDDILRIDEEGKKAGLALPQLSVRYKQQVVGYATLKAIALPLKAPSSIPAYIFEKTTVTDTLSPIGQTARGLFKETTGYSLGTFLSENIIKLNEILTNTTLPTIAWVTTQLDKKHLSPVLTYSLNQQNKIISVQQFAIQYPNLLDVLYPQYGGEIATQNTPQREHWMVYNEATVKLLANFQTNP</sequence>
<gene>
    <name evidence="1" type="ORF">M23134_01491</name>
</gene>
<dbReference type="AlphaFoldDB" id="A1ZJX8"/>
<keyword evidence="2" id="KW-1185">Reference proteome</keyword>
<protein>
    <submittedName>
        <fullName evidence="1">Uncharacterized protein</fullName>
    </submittedName>
</protein>
<evidence type="ECO:0000313" key="2">
    <source>
        <dbReference type="Proteomes" id="UP000004095"/>
    </source>
</evidence>
<evidence type="ECO:0000313" key="1">
    <source>
        <dbReference type="EMBL" id="EAY29431.1"/>
    </source>
</evidence>
<reference evidence="1 2" key="1">
    <citation type="submission" date="2007-01" db="EMBL/GenBank/DDBJ databases">
        <authorList>
            <person name="Haygood M."/>
            <person name="Podell S."/>
            <person name="Anderson C."/>
            <person name="Hopkinson B."/>
            <person name="Roe K."/>
            <person name="Barbeau K."/>
            <person name="Gaasterland T."/>
            <person name="Ferriera S."/>
            <person name="Johnson J."/>
            <person name="Kravitz S."/>
            <person name="Beeson K."/>
            <person name="Sutton G."/>
            <person name="Rogers Y.-H."/>
            <person name="Friedman R."/>
            <person name="Frazier M."/>
            <person name="Venter J.C."/>
        </authorList>
    </citation>
    <scope>NUCLEOTIDE SEQUENCE [LARGE SCALE GENOMIC DNA]</scope>
    <source>
        <strain evidence="1 2">ATCC 23134</strain>
    </source>
</reference>
<accession>A1ZJX8</accession>
<dbReference type="EMBL" id="AAWS01000011">
    <property type="protein sequence ID" value="EAY29431.1"/>
    <property type="molecule type" value="Genomic_DNA"/>
</dbReference>
<dbReference type="Proteomes" id="UP000004095">
    <property type="component" value="Unassembled WGS sequence"/>
</dbReference>
<dbReference type="RefSeq" id="WP_002696481.1">
    <property type="nucleotide sequence ID" value="NZ_AAWS01000011.1"/>
</dbReference>
<name>A1ZJX8_MICM2</name>
<comment type="caution">
    <text evidence="1">The sequence shown here is derived from an EMBL/GenBank/DDBJ whole genome shotgun (WGS) entry which is preliminary data.</text>
</comment>